<protein>
    <submittedName>
        <fullName evidence="3">NAD-dependent epimerase/dehydratase family protein</fullName>
    </submittedName>
</protein>
<comment type="similarity">
    <text evidence="1">Belongs to the NAD(P)-dependent epimerase/dehydratase family.</text>
</comment>
<dbReference type="InterPro" id="IPR036291">
    <property type="entry name" value="NAD(P)-bd_dom_sf"/>
</dbReference>
<dbReference type="InterPro" id="IPR001509">
    <property type="entry name" value="Epimerase_deHydtase"/>
</dbReference>
<evidence type="ECO:0000256" key="1">
    <source>
        <dbReference type="ARBA" id="ARBA00007637"/>
    </source>
</evidence>
<organism evidence="3 4">
    <name type="scientific">Salinithrix halophila</name>
    <dbReference type="NCBI Taxonomy" id="1485204"/>
    <lineage>
        <taxon>Bacteria</taxon>
        <taxon>Bacillati</taxon>
        <taxon>Bacillota</taxon>
        <taxon>Bacilli</taxon>
        <taxon>Bacillales</taxon>
        <taxon>Thermoactinomycetaceae</taxon>
        <taxon>Salinithrix</taxon>
    </lineage>
</organism>
<dbReference type="RefSeq" id="WP_380705223.1">
    <property type="nucleotide sequence ID" value="NZ_JBHSAP010000015.1"/>
</dbReference>
<evidence type="ECO:0000259" key="2">
    <source>
        <dbReference type="Pfam" id="PF01370"/>
    </source>
</evidence>
<evidence type="ECO:0000313" key="3">
    <source>
        <dbReference type="EMBL" id="MFC4077404.1"/>
    </source>
</evidence>
<name>A0ABV8JFP2_9BACL</name>
<dbReference type="Gene3D" id="3.90.25.10">
    <property type="entry name" value="UDP-galactose 4-epimerase, domain 1"/>
    <property type="match status" value="1"/>
</dbReference>
<dbReference type="Gene3D" id="3.40.50.720">
    <property type="entry name" value="NAD(P)-binding Rossmann-like Domain"/>
    <property type="match status" value="1"/>
</dbReference>
<comment type="caution">
    <text evidence="3">The sequence shown here is derived from an EMBL/GenBank/DDBJ whole genome shotgun (WGS) entry which is preliminary data.</text>
</comment>
<proteinExistence type="inferred from homology"/>
<dbReference type="EMBL" id="JBHSAP010000015">
    <property type="protein sequence ID" value="MFC4077404.1"/>
    <property type="molecule type" value="Genomic_DNA"/>
</dbReference>
<gene>
    <name evidence="3" type="ORF">ACFOUO_11395</name>
</gene>
<dbReference type="PANTHER" id="PTHR43000">
    <property type="entry name" value="DTDP-D-GLUCOSE 4,6-DEHYDRATASE-RELATED"/>
    <property type="match status" value="1"/>
</dbReference>
<accession>A0ABV8JFP2</accession>
<evidence type="ECO:0000313" key="4">
    <source>
        <dbReference type="Proteomes" id="UP001595843"/>
    </source>
</evidence>
<dbReference type="SUPFAM" id="SSF51735">
    <property type="entry name" value="NAD(P)-binding Rossmann-fold domains"/>
    <property type="match status" value="1"/>
</dbReference>
<dbReference type="Proteomes" id="UP001595843">
    <property type="component" value="Unassembled WGS sequence"/>
</dbReference>
<keyword evidence="4" id="KW-1185">Reference proteome</keyword>
<dbReference type="Pfam" id="PF01370">
    <property type="entry name" value="Epimerase"/>
    <property type="match status" value="1"/>
</dbReference>
<reference evidence="4" key="1">
    <citation type="journal article" date="2019" name="Int. J. Syst. Evol. Microbiol.">
        <title>The Global Catalogue of Microorganisms (GCM) 10K type strain sequencing project: providing services to taxonomists for standard genome sequencing and annotation.</title>
        <authorList>
            <consortium name="The Broad Institute Genomics Platform"/>
            <consortium name="The Broad Institute Genome Sequencing Center for Infectious Disease"/>
            <person name="Wu L."/>
            <person name="Ma J."/>
        </authorList>
    </citation>
    <scope>NUCLEOTIDE SEQUENCE [LARGE SCALE GENOMIC DNA]</scope>
    <source>
        <strain evidence="4">IBRC-M 10813</strain>
    </source>
</reference>
<feature type="domain" description="NAD-dependent epimerase/dehydratase" evidence="2">
    <location>
        <begin position="3"/>
        <end position="234"/>
    </location>
</feature>
<sequence length="307" mass="34540">MKVLVTGGAGFIGSHIVDHLLEEGMEVVIVDNLTTGSESYLRPEASFYRLNIQDEGLMDVFREERPDAVIHQAGQSKVPASIEDPIWDAQTNILGTIRVLEGCRQYGVKKVVYASSAAVYGNPQYLPIDEEHPVQPLSPYGVSKYTPEHYLKAYDELYGIRYTVFRYANVYGVRQLPGGEAGVITILMNKLINGETFRIEGDGEQSRDFIYVEDIATANLSALKQGDGEILNIGTGKRTTLNELIGVLEECLGRKVETAYSPERPGDIKDSYFHNERVMRVLNWTPRIDLKTGLQRTYDYYRMKAEN</sequence>